<reference evidence="11" key="1">
    <citation type="submission" date="2025-08" db="UniProtKB">
        <authorList>
            <consortium name="Ensembl"/>
        </authorList>
    </citation>
    <scope>IDENTIFICATION</scope>
</reference>
<dbReference type="InterPro" id="IPR051712">
    <property type="entry name" value="ARTD-AVP"/>
</dbReference>
<accession>A0A3Q3S5Q3</accession>
<keyword evidence="3 7" id="KW-0863">Zinc-finger</keyword>
<dbReference type="Ensembl" id="ENSMAMT00000018394.2">
    <property type="protein sequence ID" value="ENSMAMP00000017920.1"/>
    <property type="gene ID" value="ENSMAMG00000012121.2"/>
</dbReference>
<feature type="region of interest" description="Disordered" evidence="8">
    <location>
        <begin position="42"/>
        <end position="71"/>
    </location>
</feature>
<evidence type="ECO:0000256" key="3">
    <source>
        <dbReference type="ARBA" id="ARBA00022771"/>
    </source>
</evidence>
<dbReference type="InterPro" id="IPR037197">
    <property type="entry name" value="WWE_dom_sf"/>
</dbReference>
<dbReference type="GeneTree" id="ENSGT00940000164581"/>
<comment type="subcellular location">
    <subcellularLocation>
        <location evidence="1">Nucleus</location>
    </subcellularLocation>
</comment>
<dbReference type="PANTHER" id="PTHR45740">
    <property type="entry name" value="POLY [ADP-RIBOSE] POLYMERASE"/>
    <property type="match status" value="1"/>
</dbReference>
<dbReference type="SUPFAM" id="SSF117839">
    <property type="entry name" value="WWE domain"/>
    <property type="match status" value="2"/>
</dbReference>
<evidence type="ECO:0000259" key="10">
    <source>
        <dbReference type="PROSITE" id="PS50918"/>
    </source>
</evidence>
<evidence type="ECO:0000256" key="7">
    <source>
        <dbReference type="PROSITE-ProRule" id="PRU00723"/>
    </source>
</evidence>
<protein>
    <submittedName>
        <fullName evidence="11">Si:ch211-244b2.4</fullName>
    </submittedName>
</protein>
<feature type="domain" description="C3H1-type" evidence="9">
    <location>
        <begin position="98"/>
        <end position="120"/>
    </location>
</feature>
<dbReference type="FunCoup" id="A0A3Q3S5Q3">
    <property type="interactions" value="34"/>
</dbReference>
<dbReference type="STRING" id="205130.ENSMAMP00000017920"/>
<keyword evidence="2 7" id="KW-0479">Metal-binding</keyword>
<name>A0A3Q3S5Q3_9TELE</name>
<dbReference type="InterPro" id="IPR036855">
    <property type="entry name" value="Znf_CCCH_sf"/>
</dbReference>
<keyword evidence="12" id="KW-1185">Reference proteome</keyword>
<evidence type="ECO:0000256" key="4">
    <source>
        <dbReference type="ARBA" id="ARBA00022833"/>
    </source>
</evidence>
<evidence type="ECO:0000256" key="6">
    <source>
        <dbReference type="ARBA" id="ARBA00024347"/>
    </source>
</evidence>
<dbReference type="Gene3D" id="3.30.1370.210">
    <property type="match status" value="1"/>
</dbReference>
<evidence type="ECO:0000256" key="8">
    <source>
        <dbReference type="SAM" id="MobiDB-lite"/>
    </source>
</evidence>
<organism evidence="11 12">
    <name type="scientific">Mastacembelus armatus</name>
    <name type="common">zig-zag eel</name>
    <dbReference type="NCBI Taxonomy" id="205130"/>
    <lineage>
        <taxon>Eukaryota</taxon>
        <taxon>Metazoa</taxon>
        <taxon>Chordata</taxon>
        <taxon>Craniata</taxon>
        <taxon>Vertebrata</taxon>
        <taxon>Euteleostomi</taxon>
        <taxon>Actinopterygii</taxon>
        <taxon>Neopterygii</taxon>
        <taxon>Teleostei</taxon>
        <taxon>Neoteleostei</taxon>
        <taxon>Acanthomorphata</taxon>
        <taxon>Anabantaria</taxon>
        <taxon>Synbranchiformes</taxon>
        <taxon>Mastacembelidae</taxon>
        <taxon>Mastacembelus</taxon>
    </lineage>
</organism>
<evidence type="ECO:0000256" key="2">
    <source>
        <dbReference type="ARBA" id="ARBA00022723"/>
    </source>
</evidence>
<dbReference type="InParanoid" id="A0A3Q3S5Q3"/>
<feature type="domain" description="WWE" evidence="10">
    <location>
        <begin position="192"/>
        <end position="283"/>
    </location>
</feature>
<dbReference type="Pfam" id="PF02825">
    <property type="entry name" value="WWE"/>
    <property type="match status" value="2"/>
</dbReference>
<dbReference type="InterPro" id="IPR041367">
    <property type="entry name" value="Znf-CCCH_4"/>
</dbReference>
<dbReference type="InterPro" id="IPR000571">
    <property type="entry name" value="Znf_CCCH"/>
</dbReference>
<feature type="region of interest" description="Disordered" evidence="8">
    <location>
        <begin position="223"/>
        <end position="244"/>
    </location>
</feature>
<proteinExistence type="inferred from homology"/>
<dbReference type="GO" id="GO:1990404">
    <property type="term" value="F:NAD+-protein mono-ADP-ribosyltransferase activity"/>
    <property type="evidence" value="ECO:0007669"/>
    <property type="project" value="TreeGrafter"/>
</dbReference>
<dbReference type="PROSITE" id="PS50918">
    <property type="entry name" value="WWE"/>
    <property type="match status" value="2"/>
</dbReference>
<feature type="zinc finger region" description="C3H1-type" evidence="7">
    <location>
        <begin position="98"/>
        <end position="120"/>
    </location>
</feature>
<dbReference type="Pfam" id="PF23466">
    <property type="entry name" value="WWE_4"/>
    <property type="match status" value="1"/>
</dbReference>
<dbReference type="SMART" id="SM00356">
    <property type="entry name" value="ZnF_C3H1"/>
    <property type="match status" value="2"/>
</dbReference>
<dbReference type="GO" id="GO:0008270">
    <property type="term" value="F:zinc ion binding"/>
    <property type="evidence" value="ECO:0007669"/>
    <property type="project" value="UniProtKB-KW"/>
</dbReference>
<sequence length="381" mass="44195">MYDNVTVLDTVGRYASILVKDHIKSFTCQTCKHVIHVFQSVPGSDDETASESDFNDESDTDGESQSDEETDCQTQVKPCKFYNSGSCRDGDRCPNLHVCKYFLKGNCRYGSRCKLKHSRSEQVPDPSASTNPKLTDGRYYQWQLHNGRCWQDVENDHIIEAQYCLPHTKSIKIYNTPYGAVSIDFNRMRVYGKRLRVRRLDDRNTVWTWYCILRHKWIKYGDKDSKGHASPVQSSEIEKKFQSNPSSSFTFNVGADTFEIKFREMRQVSKQRMRKVTRRPLYRQKAGVRVSQVTSGIQNMSLGTKPQWEFKGQSGRWHVFKHRQGTSTECSITSDDIERQYQQNPSGSLNFTVNRNPYKLDLGAMSQTNLTTQHKRQVRRV</sequence>
<feature type="domain" description="WWE" evidence="10">
    <location>
        <begin position="292"/>
        <end position="380"/>
    </location>
</feature>
<keyword evidence="4 7" id="KW-0862">Zinc</keyword>
<evidence type="ECO:0000313" key="11">
    <source>
        <dbReference type="Ensembl" id="ENSMAMP00000017920.1"/>
    </source>
</evidence>
<dbReference type="GO" id="GO:0003950">
    <property type="term" value="F:NAD+ poly-ADP-ribosyltransferase activity"/>
    <property type="evidence" value="ECO:0007669"/>
    <property type="project" value="TreeGrafter"/>
</dbReference>
<dbReference type="SUPFAM" id="SSF90229">
    <property type="entry name" value="CCCH zinc finger"/>
    <property type="match status" value="1"/>
</dbReference>
<feature type="compositionally biased region" description="Acidic residues" evidence="8">
    <location>
        <begin position="44"/>
        <end position="71"/>
    </location>
</feature>
<dbReference type="AlphaFoldDB" id="A0A3Q3S5Q3"/>
<evidence type="ECO:0000256" key="5">
    <source>
        <dbReference type="ARBA" id="ARBA00023242"/>
    </source>
</evidence>
<dbReference type="GO" id="GO:0005634">
    <property type="term" value="C:nucleus"/>
    <property type="evidence" value="ECO:0007669"/>
    <property type="project" value="UniProtKB-SubCell"/>
</dbReference>
<dbReference type="Pfam" id="PF18044">
    <property type="entry name" value="zf-CCCH_4"/>
    <property type="match status" value="1"/>
</dbReference>
<dbReference type="Gene3D" id="3.30.720.50">
    <property type="match status" value="2"/>
</dbReference>
<keyword evidence="5" id="KW-0539">Nucleus</keyword>
<feature type="domain" description="C3H1-type" evidence="9">
    <location>
        <begin position="73"/>
        <end position="97"/>
    </location>
</feature>
<feature type="zinc finger region" description="C3H1-type" evidence="7">
    <location>
        <begin position="73"/>
        <end position="97"/>
    </location>
</feature>
<evidence type="ECO:0000313" key="12">
    <source>
        <dbReference type="Proteomes" id="UP000261640"/>
    </source>
</evidence>
<evidence type="ECO:0000259" key="9">
    <source>
        <dbReference type="PROSITE" id="PS50103"/>
    </source>
</evidence>
<dbReference type="PANTHER" id="PTHR45740:SF14">
    <property type="entry name" value="NOVEL PROTEIN"/>
    <property type="match status" value="1"/>
</dbReference>
<dbReference type="PROSITE" id="PS50103">
    <property type="entry name" value="ZF_C3H1"/>
    <property type="match status" value="2"/>
</dbReference>
<evidence type="ECO:0000256" key="1">
    <source>
        <dbReference type="ARBA" id="ARBA00004123"/>
    </source>
</evidence>
<dbReference type="Proteomes" id="UP000261640">
    <property type="component" value="Unplaced"/>
</dbReference>
<dbReference type="InterPro" id="IPR004170">
    <property type="entry name" value="WWE_dom"/>
</dbReference>
<reference evidence="11" key="2">
    <citation type="submission" date="2025-09" db="UniProtKB">
        <authorList>
            <consortium name="Ensembl"/>
        </authorList>
    </citation>
    <scope>IDENTIFICATION</scope>
</reference>
<comment type="similarity">
    <text evidence="6">Belongs to the ARTD/PARP family.</text>
</comment>